<protein>
    <submittedName>
        <fullName evidence="4">Major royal jelly protein</fullName>
    </submittedName>
</protein>
<evidence type="ECO:0000313" key="4">
    <source>
        <dbReference type="EMBL" id="PYE74876.1"/>
    </source>
</evidence>
<dbReference type="Gene3D" id="2.120.10.30">
    <property type="entry name" value="TolB, C-terminal domain"/>
    <property type="match status" value="1"/>
</dbReference>
<keyword evidence="2" id="KW-0964">Secreted</keyword>
<sequence length="386" mass="41403">MSPCLHDRIAVKTIPLAACAAALAFLAGCAQTGPSVNRESPVAGVNTQKLQLMARFDHQVTGVTVSPGGRVFVNFPRWSDDAPVSVAEVLPDGTKRAYPDAEWNAWRNARKDEMTANDHFVCAQSVVVDRQGFLWALDAAAPAQGPVVPMGAKLVKIDLATDQAVKTILFDEKIAPHGSYLNDVRFSPDGRSAYITDSGAKGALVVVDLVQGTARRVLDGHPATQVDKTVKVKADGQVLRRPDGRDVAFSADGIALSPDGGMLYWQAIKGKTLYRVPTAALTDMAAQPRLASMVETVGENGPVDGILFGRDGRLFLTSPEDDSVKVRDNTGVRVLVQSASLRWPDTLSQGPDGSLYVTASRIQDMNWYKPGSPASLPTTLFKIRNP</sequence>
<dbReference type="Pfam" id="PF03022">
    <property type="entry name" value="MRJP"/>
    <property type="match status" value="1"/>
</dbReference>
<evidence type="ECO:0000256" key="2">
    <source>
        <dbReference type="ARBA" id="ARBA00022525"/>
    </source>
</evidence>
<dbReference type="GO" id="GO:0005576">
    <property type="term" value="C:extracellular region"/>
    <property type="evidence" value="ECO:0007669"/>
    <property type="project" value="UniProtKB-SubCell"/>
</dbReference>
<name>A0A318SDV1_9BURK</name>
<dbReference type="RefSeq" id="WP_110466529.1">
    <property type="nucleotide sequence ID" value="NZ_JAMOFZ010000022.1"/>
</dbReference>
<dbReference type="OrthoDB" id="9797664at2"/>
<evidence type="ECO:0000256" key="1">
    <source>
        <dbReference type="ARBA" id="ARBA00004613"/>
    </source>
</evidence>
<evidence type="ECO:0000313" key="5">
    <source>
        <dbReference type="Proteomes" id="UP000247540"/>
    </source>
</evidence>
<dbReference type="InterPro" id="IPR017996">
    <property type="entry name" value="MRJP/yellow-related"/>
</dbReference>
<keyword evidence="5" id="KW-1185">Reference proteome</keyword>
<reference evidence="4 5" key="1">
    <citation type="submission" date="2018-06" db="EMBL/GenBank/DDBJ databases">
        <title>Genomic Encyclopedia of Type Strains, Phase III (KMG-III): the genomes of soil and plant-associated and newly described type strains.</title>
        <authorList>
            <person name="Whitman W."/>
        </authorList>
    </citation>
    <scope>NUCLEOTIDE SEQUENCE [LARGE SCALE GENOMIC DNA]</scope>
    <source>
        <strain evidence="4 5">CECT 7646</strain>
    </source>
</reference>
<gene>
    <name evidence="4" type="ORF">DFQ15_12318</name>
</gene>
<keyword evidence="3" id="KW-0732">Signal</keyword>
<dbReference type="PANTHER" id="PTHR10009">
    <property type="entry name" value="PROTEIN YELLOW-RELATED"/>
    <property type="match status" value="1"/>
</dbReference>
<proteinExistence type="predicted"/>
<dbReference type="SUPFAM" id="SSF101898">
    <property type="entry name" value="NHL repeat"/>
    <property type="match status" value="1"/>
</dbReference>
<comment type="caution">
    <text evidence="4">The sequence shown here is derived from an EMBL/GenBank/DDBJ whole genome shotgun (WGS) entry which is preliminary data.</text>
</comment>
<feature type="signal peptide" evidence="3">
    <location>
        <begin position="1"/>
        <end position="30"/>
    </location>
</feature>
<dbReference type="EMBL" id="QJTC01000023">
    <property type="protein sequence ID" value="PYE74876.1"/>
    <property type="molecule type" value="Genomic_DNA"/>
</dbReference>
<organism evidence="4 5">
    <name type="scientific">Xylophilus ampelinus</name>
    <dbReference type="NCBI Taxonomy" id="54067"/>
    <lineage>
        <taxon>Bacteria</taxon>
        <taxon>Pseudomonadati</taxon>
        <taxon>Pseudomonadota</taxon>
        <taxon>Betaproteobacteria</taxon>
        <taxon>Burkholderiales</taxon>
        <taxon>Xylophilus</taxon>
    </lineage>
</organism>
<dbReference type="AlphaFoldDB" id="A0A318SDV1"/>
<evidence type="ECO:0000256" key="3">
    <source>
        <dbReference type="SAM" id="SignalP"/>
    </source>
</evidence>
<dbReference type="Proteomes" id="UP000247540">
    <property type="component" value="Unassembled WGS sequence"/>
</dbReference>
<comment type="subcellular location">
    <subcellularLocation>
        <location evidence="1">Secreted</location>
    </subcellularLocation>
</comment>
<dbReference type="PANTHER" id="PTHR10009:SF18">
    <property type="entry name" value="PROTEIN YELLOW-LIKE PROTEIN"/>
    <property type="match status" value="1"/>
</dbReference>
<dbReference type="InterPro" id="IPR011042">
    <property type="entry name" value="6-blade_b-propeller_TolB-like"/>
</dbReference>
<accession>A0A318SDV1</accession>
<feature type="chain" id="PRO_5016462743" evidence="3">
    <location>
        <begin position="31"/>
        <end position="386"/>
    </location>
</feature>